<dbReference type="Proteomes" id="UP000182894">
    <property type="component" value="Unassembled WGS sequence"/>
</dbReference>
<dbReference type="STRING" id="89065.SAMN05216605_109139"/>
<protein>
    <submittedName>
        <fullName evidence="2">Protein N-acetyltransferase, RimJ/RimL family</fullName>
    </submittedName>
</protein>
<proteinExistence type="predicted"/>
<dbReference type="GO" id="GO:0016747">
    <property type="term" value="F:acyltransferase activity, transferring groups other than amino-acyl groups"/>
    <property type="evidence" value="ECO:0007669"/>
    <property type="project" value="InterPro"/>
</dbReference>
<dbReference type="InterPro" id="IPR016181">
    <property type="entry name" value="Acyl_CoA_acyltransferase"/>
</dbReference>
<dbReference type="InterPro" id="IPR051531">
    <property type="entry name" value="N-acetyltransferase"/>
</dbReference>
<keyword evidence="3" id="KW-1185">Reference proteome</keyword>
<dbReference type="EMBL" id="FNCO01000009">
    <property type="protein sequence ID" value="SDH93657.1"/>
    <property type="molecule type" value="Genomic_DNA"/>
</dbReference>
<dbReference type="RefSeq" id="WP_074754211.1">
    <property type="nucleotide sequence ID" value="NZ_FNCO01000009.1"/>
</dbReference>
<dbReference type="PANTHER" id="PTHR43792">
    <property type="entry name" value="GNAT FAMILY, PUTATIVE (AFU_ORTHOLOGUE AFUA_3G00765)-RELATED-RELATED"/>
    <property type="match status" value="1"/>
</dbReference>
<dbReference type="PANTHER" id="PTHR43792:SF1">
    <property type="entry name" value="N-ACETYLTRANSFERASE DOMAIN-CONTAINING PROTEIN"/>
    <property type="match status" value="1"/>
</dbReference>
<name>A0A1G8GHA0_9PSED</name>
<gene>
    <name evidence="2" type="ORF">SAMN05216605_109139</name>
</gene>
<sequence length="178" mass="19981">MQKTTARLVLRPPVLDDLDSLFAIYGDPATNRFNPSGPLSSIEQAQWLLNGWIAHWKAHGYGQWVICTRESPDDIIGFGGIDARKYLDVERLNLGYRFGTQAWGKGFATELSQAALDYAFTELHVPEVFAVVRPHHQASIRVLEKVGMLRIDTLDDVPGQAASLVYRLRREDAAPGRY</sequence>
<dbReference type="InterPro" id="IPR000182">
    <property type="entry name" value="GNAT_dom"/>
</dbReference>
<organism evidence="2 3">
    <name type="scientific">Pseudomonas abietaniphila</name>
    <dbReference type="NCBI Taxonomy" id="89065"/>
    <lineage>
        <taxon>Bacteria</taxon>
        <taxon>Pseudomonadati</taxon>
        <taxon>Pseudomonadota</taxon>
        <taxon>Gammaproteobacteria</taxon>
        <taxon>Pseudomonadales</taxon>
        <taxon>Pseudomonadaceae</taxon>
        <taxon>Pseudomonas</taxon>
    </lineage>
</organism>
<dbReference type="Pfam" id="PF13302">
    <property type="entry name" value="Acetyltransf_3"/>
    <property type="match status" value="1"/>
</dbReference>
<accession>A0A1G8GHA0</accession>
<evidence type="ECO:0000313" key="3">
    <source>
        <dbReference type="Proteomes" id="UP000182894"/>
    </source>
</evidence>
<dbReference type="OrthoDB" id="9801656at2"/>
<evidence type="ECO:0000313" key="2">
    <source>
        <dbReference type="EMBL" id="SDH93657.1"/>
    </source>
</evidence>
<keyword evidence="2" id="KW-0808">Transferase</keyword>
<feature type="domain" description="N-acetyltransferase" evidence="1">
    <location>
        <begin position="8"/>
        <end position="171"/>
    </location>
</feature>
<dbReference type="AlphaFoldDB" id="A0A1G8GHA0"/>
<dbReference type="SUPFAM" id="SSF55729">
    <property type="entry name" value="Acyl-CoA N-acyltransferases (Nat)"/>
    <property type="match status" value="1"/>
</dbReference>
<reference evidence="3" key="1">
    <citation type="submission" date="2016-10" db="EMBL/GenBank/DDBJ databases">
        <authorList>
            <person name="Varghese N."/>
            <person name="Submissions S."/>
        </authorList>
    </citation>
    <scope>NUCLEOTIDE SEQUENCE [LARGE SCALE GENOMIC DNA]</scope>
    <source>
        <strain evidence="3">ATCC 700689</strain>
    </source>
</reference>
<dbReference type="PROSITE" id="PS51186">
    <property type="entry name" value="GNAT"/>
    <property type="match status" value="1"/>
</dbReference>
<evidence type="ECO:0000259" key="1">
    <source>
        <dbReference type="PROSITE" id="PS51186"/>
    </source>
</evidence>
<dbReference type="Gene3D" id="3.40.630.30">
    <property type="match status" value="1"/>
</dbReference>